<dbReference type="NCBIfam" id="TIGR00481">
    <property type="entry name" value="YbhB/YbcL family Raf kinase inhibitor-like protein"/>
    <property type="match status" value="1"/>
</dbReference>
<dbReference type="PANTHER" id="PTHR30289:SF1">
    <property type="entry name" value="PEBP (PHOSPHATIDYLETHANOLAMINE-BINDING PROTEIN) FAMILY PROTEIN"/>
    <property type="match status" value="1"/>
</dbReference>
<dbReference type="Pfam" id="PF01161">
    <property type="entry name" value="PBP"/>
    <property type="match status" value="1"/>
</dbReference>
<comment type="caution">
    <text evidence="1">The sequence shown here is derived from an EMBL/GenBank/DDBJ whole genome shotgun (WGS) entry which is preliminary data.</text>
</comment>
<dbReference type="InterPro" id="IPR036610">
    <property type="entry name" value="PEBP-like_sf"/>
</dbReference>
<dbReference type="GO" id="GO:0004860">
    <property type="term" value="F:protein kinase inhibitor activity"/>
    <property type="evidence" value="ECO:0007669"/>
    <property type="project" value="UniProtKB-KW"/>
</dbReference>
<sequence>MPAQIPAWLGEALPDARPGHARLIVAALGDEGLLNRGGFRLRSAAFEDGEELDPSFTASEEDAVAPPLEWTTPPAGAQELVLVVEDPDAPGAEPFCHWLVWGLAPQKGQLLEGETPPRVGKNAFGNSEWLLPDPPTGQDPHDYVFQLFALDETLALMPGATRADLVAAMKGHVIAVAVLTATYQRSDEDEYDWDEDDGG</sequence>
<dbReference type="InterPro" id="IPR008914">
    <property type="entry name" value="PEBP"/>
</dbReference>
<organism evidence="1 2">
    <name type="scientific">Croceibacterium selenioxidans</name>
    <dbReference type="NCBI Taxonomy" id="2838833"/>
    <lineage>
        <taxon>Bacteria</taxon>
        <taxon>Pseudomonadati</taxon>
        <taxon>Pseudomonadota</taxon>
        <taxon>Alphaproteobacteria</taxon>
        <taxon>Sphingomonadales</taxon>
        <taxon>Erythrobacteraceae</taxon>
        <taxon>Croceibacterium</taxon>
    </lineage>
</organism>
<reference evidence="1 2" key="1">
    <citation type="submission" date="2021-05" db="EMBL/GenBank/DDBJ databases">
        <title>Croceibacterium sp. LX-88 genome sequence.</title>
        <authorList>
            <person name="Luo X."/>
        </authorList>
    </citation>
    <scope>NUCLEOTIDE SEQUENCE [LARGE SCALE GENOMIC DNA]</scope>
    <source>
        <strain evidence="1 2">LX-88</strain>
    </source>
</reference>
<keyword evidence="2" id="KW-1185">Reference proteome</keyword>
<keyword evidence="1" id="KW-0649">Protein kinase inhibitor</keyword>
<gene>
    <name evidence="1" type="ORF">KK137_00290</name>
</gene>
<protein>
    <submittedName>
        <fullName evidence="1">YbhB/YbcL family Raf kinase inhibitor-like protein</fullName>
    </submittedName>
</protein>
<dbReference type="Proteomes" id="UP000811255">
    <property type="component" value="Unassembled WGS sequence"/>
</dbReference>
<dbReference type="PANTHER" id="PTHR30289">
    <property type="entry name" value="UNCHARACTERIZED PROTEIN YBCL-RELATED"/>
    <property type="match status" value="1"/>
</dbReference>
<dbReference type="EMBL" id="JAHFVK010000001">
    <property type="protein sequence ID" value="MBT2132757.1"/>
    <property type="molecule type" value="Genomic_DNA"/>
</dbReference>
<dbReference type="SUPFAM" id="SSF49777">
    <property type="entry name" value="PEBP-like"/>
    <property type="match status" value="1"/>
</dbReference>
<evidence type="ECO:0000313" key="2">
    <source>
        <dbReference type="Proteomes" id="UP000811255"/>
    </source>
</evidence>
<dbReference type="CDD" id="cd00865">
    <property type="entry name" value="PEBP_bact_arch"/>
    <property type="match status" value="1"/>
</dbReference>
<dbReference type="InterPro" id="IPR005247">
    <property type="entry name" value="YbhB_YbcL/LppC-like"/>
</dbReference>
<dbReference type="RefSeq" id="WP_214533834.1">
    <property type="nucleotide sequence ID" value="NZ_JAHFVK010000001.1"/>
</dbReference>
<name>A0ABS5W0D5_9SPHN</name>
<accession>A0ABS5W0D5</accession>
<dbReference type="Gene3D" id="3.90.280.10">
    <property type="entry name" value="PEBP-like"/>
    <property type="match status" value="1"/>
</dbReference>
<evidence type="ECO:0000313" key="1">
    <source>
        <dbReference type="EMBL" id="MBT2132757.1"/>
    </source>
</evidence>
<proteinExistence type="predicted"/>